<dbReference type="GO" id="GO:0005886">
    <property type="term" value="C:plasma membrane"/>
    <property type="evidence" value="ECO:0007669"/>
    <property type="project" value="TreeGrafter"/>
</dbReference>
<dbReference type="GO" id="GO:0015137">
    <property type="term" value="F:citrate transmembrane transporter activity"/>
    <property type="evidence" value="ECO:0007669"/>
    <property type="project" value="UniProtKB-ARBA"/>
</dbReference>
<evidence type="ECO:0000256" key="4">
    <source>
        <dbReference type="ARBA" id="ARBA00022989"/>
    </source>
</evidence>
<feature type="transmembrane region" description="Helical" evidence="8">
    <location>
        <begin position="260"/>
        <end position="279"/>
    </location>
</feature>
<accession>A0A6A6VYP6</accession>
<evidence type="ECO:0000256" key="8">
    <source>
        <dbReference type="SAM" id="Phobius"/>
    </source>
</evidence>
<feature type="transmembrane region" description="Helical" evidence="8">
    <location>
        <begin position="116"/>
        <end position="140"/>
    </location>
</feature>
<sequence>MFSPLSSFIYYPAIDSLAAGLGTTIEKINWTITSYQVVSGIIPSLLGDVADTVGRRPVYLVAFSIYLVANIGLAVQNAYPALLVLRMLQSAGSSGTISLGYAVVSDIASPAERGSYVGAVLLGPNIAPSLGPVIGGIIAQYAGWRWIFWALSIISGFCLMFLLGFLPETARNIVGNGSVRPLGVNRTLVRMPKNQNRSTSINETQRRKCRIPSLLPCFKVLLDLHAFIILFINGIFYMIYCCLQASLSSLFMSIYSFSELEAGVIYIPFGIGCAIASYLSGRVMDREYCAVAKDSGFTVDKVRGDDLLIFPIERARLRSSYYFICIMAACTIGYGWALDQHVHFSVALALQFLIGAFTTLIFNCLGTLLIDTNSERPATASAAANLVRCALSGGGLAALSKMVTFLGPGGCFSLFGGIALATVPLLYVLQLKGMAWRKARSVCPHSE</sequence>
<comment type="subcellular location">
    <subcellularLocation>
        <location evidence="1">Membrane</location>
        <topology evidence="1">Multi-pass membrane protein</topology>
    </subcellularLocation>
</comment>
<dbReference type="AlphaFoldDB" id="A0A6A6VYP6"/>
<dbReference type="Pfam" id="PF07690">
    <property type="entry name" value="MFS_1"/>
    <property type="match status" value="1"/>
</dbReference>
<feature type="transmembrane region" description="Helical" evidence="8">
    <location>
        <begin position="58"/>
        <end position="75"/>
    </location>
</feature>
<keyword evidence="6" id="KW-0325">Glycoprotein</keyword>
<dbReference type="FunFam" id="1.20.1250.20:FF:000172">
    <property type="entry name" value="MFS multidrug resistance transporter"/>
    <property type="match status" value="1"/>
</dbReference>
<dbReference type="GeneID" id="54489779"/>
<dbReference type="SUPFAM" id="SSF103473">
    <property type="entry name" value="MFS general substrate transporter"/>
    <property type="match status" value="1"/>
</dbReference>
<evidence type="ECO:0000256" key="7">
    <source>
        <dbReference type="ARBA" id="ARBA00056296"/>
    </source>
</evidence>
<keyword evidence="3 8" id="KW-0812">Transmembrane</keyword>
<evidence type="ECO:0000313" key="11">
    <source>
        <dbReference type="Proteomes" id="UP000799437"/>
    </source>
</evidence>
<dbReference type="GO" id="GO:0140115">
    <property type="term" value="P:export across plasma membrane"/>
    <property type="evidence" value="ECO:0007669"/>
    <property type="project" value="UniProtKB-ARBA"/>
</dbReference>
<evidence type="ECO:0000259" key="9">
    <source>
        <dbReference type="PROSITE" id="PS50850"/>
    </source>
</evidence>
<evidence type="ECO:0000256" key="6">
    <source>
        <dbReference type="ARBA" id="ARBA00023180"/>
    </source>
</evidence>
<dbReference type="FunFam" id="1.20.1720.10:FF:000009">
    <property type="entry name" value="MFS multidrug transporter"/>
    <property type="match status" value="1"/>
</dbReference>
<organism evidence="10 11">
    <name type="scientific">Pseudovirgaria hyperparasitica</name>
    <dbReference type="NCBI Taxonomy" id="470096"/>
    <lineage>
        <taxon>Eukaryota</taxon>
        <taxon>Fungi</taxon>
        <taxon>Dikarya</taxon>
        <taxon>Ascomycota</taxon>
        <taxon>Pezizomycotina</taxon>
        <taxon>Dothideomycetes</taxon>
        <taxon>Dothideomycetes incertae sedis</taxon>
        <taxon>Acrospermales</taxon>
        <taxon>Acrospermaceae</taxon>
        <taxon>Pseudovirgaria</taxon>
    </lineage>
</organism>
<evidence type="ECO:0000256" key="1">
    <source>
        <dbReference type="ARBA" id="ARBA00004141"/>
    </source>
</evidence>
<keyword evidence="4 8" id="KW-1133">Transmembrane helix</keyword>
<dbReference type="InterPro" id="IPR036259">
    <property type="entry name" value="MFS_trans_sf"/>
</dbReference>
<gene>
    <name evidence="10" type="ORF">EJ05DRAFT_519540</name>
</gene>
<dbReference type="PANTHER" id="PTHR23502:SF51">
    <property type="entry name" value="QUINIDINE RESISTANCE PROTEIN 1-RELATED"/>
    <property type="match status" value="1"/>
</dbReference>
<reference evidence="10" key="1">
    <citation type="journal article" date="2020" name="Stud. Mycol.">
        <title>101 Dothideomycetes genomes: a test case for predicting lifestyles and emergence of pathogens.</title>
        <authorList>
            <person name="Haridas S."/>
            <person name="Albert R."/>
            <person name="Binder M."/>
            <person name="Bloem J."/>
            <person name="Labutti K."/>
            <person name="Salamov A."/>
            <person name="Andreopoulos B."/>
            <person name="Baker S."/>
            <person name="Barry K."/>
            <person name="Bills G."/>
            <person name="Bluhm B."/>
            <person name="Cannon C."/>
            <person name="Castanera R."/>
            <person name="Culley D."/>
            <person name="Daum C."/>
            <person name="Ezra D."/>
            <person name="Gonzalez J."/>
            <person name="Henrissat B."/>
            <person name="Kuo A."/>
            <person name="Liang C."/>
            <person name="Lipzen A."/>
            <person name="Lutzoni F."/>
            <person name="Magnuson J."/>
            <person name="Mondo S."/>
            <person name="Nolan M."/>
            <person name="Ohm R."/>
            <person name="Pangilinan J."/>
            <person name="Park H.-J."/>
            <person name="Ramirez L."/>
            <person name="Alfaro M."/>
            <person name="Sun H."/>
            <person name="Tritt A."/>
            <person name="Yoshinaga Y."/>
            <person name="Zwiers L.-H."/>
            <person name="Turgeon B."/>
            <person name="Goodwin S."/>
            <person name="Spatafora J."/>
            <person name="Crous P."/>
            <person name="Grigoriev I."/>
        </authorList>
    </citation>
    <scope>NUCLEOTIDE SEQUENCE</scope>
    <source>
        <strain evidence="10">CBS 121739</strain>
    </source>
</reference>
<evidence type="ECO:0000313" key="10">
    <source>
        <dbReference type="EMBL" id="KAF2755762.1"/>
    </source>
</evidence>
<dbReference type="RefSeq" id="XP_033598213.1">
    <property type="nucleotide sequence ID" value="XM_033748725.1"/>
</dbReference>
<keyword evidence="5 8" id="KW-0472">Membrane</keyword>
<evidence type="ECO:0000256" key="2">
    <source>
        <dbReference type="ARBA" id="ARBA00022448"/>
    </source>
</evidence>
<keyword evidence="11" id="KW-1185">Reference proteome</keyword>
<keyword evidence="2" id="KW-0813">Transport</keyword>
<name>A0A6A6VYP6_9PEZI</name>
<feature type="transmembrane region" description="Helical" evidence="8">
    <location>
        <begin position="320"/>
        <end position="338"/>
    </location>
</feature>
<evidence type="ECO:0000256" key="3">
    <source>
        <dbReference type="ARBA" id="ARBA00022692"/>
    </source>
</evidence>
<dbReference type="PROSITE" id="PS50850">
    <property type="entry name" value="MFS"/>
    <property type="match status" value="1"/>
</dbReference>
<feature type="transmembrane region" description="Helical" evidence="8">
    <location>
        <begin position="146"/>
        <end position="166"/>
    </location>
</feature>
<protein>
    <submittedName>
        <fullName evidence="10">Major facilitator superfamily transporter</fullName>
    </submittedName>
</protein>
<proteinExistence type="predicted"/>
<feature type="transmembrane region" description="Helical" evidence="8">
    <location>
        <begin position="220"/>
        <end position="240"/>
    </location>
</feature>
<dbReference type="OrthoDB" id="2441642at2759"/>
<dbReference type="EMBL" id="ML996577">
    <property type="protein sequence ID" value="KAF2755762.1"/>
    <property type="molecule type" value="Genomic_DNA"/>
</dbReference>
<feature type="domain" description="Major facilitator superfamily (MFS) profile" evidence="9">
    <location>
        <begin position="1"/>
        <end position="434"/>
    </location>
</feature>
<feature type="transmembrane region" description="Helical" evidence="8">
    <location>
        <begin position="382"/>
        <end position="399"/>
    </location>
</feature>
<evidence type="ECO:0000256" key="5">
    <source>
        <dbReference type="ARBA" id="ARBA00023136"/>
    </source>
</evidence>
<dbReference type="Gene3D" id="1.20.1720.10">
    <property type="entry name" value="Multidrug resistance protein D"/>
    <property type="match status" value="1"/>
</dbReference>
<dbReference type="Proteomes" id="UP000799437">
    <property type="component" value="Unassembled WGS sequence"/>
</dbReference>
<dbReference type="InterPro" id="IPR011701">
    <property type="entry name" value="MFS"/>
</dbReference>
<feature type="transmembrane region" description="Helical" evidence="8">
    <location>
        <begin position="344"/>
        <end position="370"/>
    </location>
</feature>
<feature type="transmembrane region" description="Helical" evidence="8">
    <location>
        <begin position="405"/>
        <end position="429"/>
    </location>
</feature>
<dbReference type="Gene3D" id="1.20.1250.20">
    <property type="entry name" value="MFS general substrate transporter like domains"/>
    <property type="match status" value="1"/>
</dbReference>
<feature type="transmembrane region" description="Helical" evidence="8">
    <location>
        <begin position="81"/>
        <end position="104"/>
    </location>
</feature>
<comment type="function">
    <text evidence="7">MFS-type transporter; part of the gene cluster that mediates the biosynthesis of squalestatin S1 (SQS1, also known as zaragozic acid A), a heavily oxidized fungal polyketide that offers potent cholesterol lowering activity by targeting squalene synthase (SS).</text>
</comment>
<dbReference type="PANTHER" id="PTHR23502">
    <property type="entry name" value="MAJOR FACILITATOR SUPERFAMILY"/>
    <property type="match status" value="1"/>
</dbReference>
<dbReference type="InterPro" id="IPR020846">
    <property type="entry name" value="MFS_dom"/>
</dbReference>